<keyword evidence="2 6" id="KW-0808">Transferase</keyword>
<gene>
    <name evidence="6" type="primary">mobA</name>
    <name evidence="8" type="ORF">KQI88_12085</name>
</gene>
<comment type="subcellular location">
    <subcellularLocation>
        <location evidence="6">Cytoplasm</location>
    </subcellularLocation>
</comment>
<dbReference type="GO" id="GO:0016779">
    <property type="term" value="F:nucleotidyltransferase activity"/>
    <property type="evidence" value="ECO:0007669"/>
    <property type="project" value="UniProtKB-KW"/>
</dbReference>
<sequence>MIYSRVTAVVLAGGRSIRMGRNKALLKLGNKTMIERVVEPLQTIFENIIIVTNMPKEYPMLKKVKFVSDCVDMEEKNSLVGLYSGLIESKTDHIFVIACDMPFINTKLSEYMVDLLQDEDVIIPFVDGYYQPLYAIYGKRCIPEFEKLFQRRWYKIIDAFQDLKIRKITREEILELDSSMLCFENINTYDQYLQLKGVFD</sequence>
<evidence type="ECO:0000256" key="3">
    <source>
        <dbReference type="ARBA" id="ARBA00022723"/>
    </source>
</evidence>
<keyword evidence="6" id="KW-0501">Molybdenum cofactor biosynthesis</keyword>
<dbReference type="InterPro" id="IPR013482">
    <property type="entry name" value="Molybde_CF_guanTrfase"/>
</dbReference>
<reference evidence="8 9" key="1">
    <citation type="submission" date="2021-06" db="EMBL/GenBank/DDBJ databases">
        <authorList>
            <person name="Sun Q."/>
            <person name="Li D."/>
        </authorList>
    </citation>
    <scope>NUCLEOTIDE SEQUENCE [LARGE SCALE GENOMIC DNA]</scope>
    <source>
        <strain evidence="8 9">MSJ-5</strain>
    </source>
</reference>
<comment type="cofactor">
    <cofactor evidence="6">
        <name>Mg(2+)</name>
        <dbReference type="ChEBI" id="CHEBI:18420"/>
    </cofactor>
</comment>
<feature type="binding site" evidence="6">
    <location>
        <position position="100"/>
    </location>
    <ligand>
        <name>Mg(2+)</name>
        <dbReference type="ChEBI" id="CHEBI:18420"/>
    </ligand>
</feature>
<keyword evidence="1 6" id="KW-0963">Cytoplasm</keyword>
<evidence type="ECO:0000256" key="4">
    <source>
        <dbReference type="ARBA" id="ARBA00022741"/>
    </source>
</evidence>
<evidence type="ECO:0000256" key="2">
    <source>
        <dbReference type="ARBA" id="ARBA00022679"/>
    </source>
</evidence>
<protein>
    <recommendedName>
        <fullName evidence="6">Probable molybdenum cofactor guanylyltransferase</fullName>
        <shortName evidence="6">MoCo guanylyltransferase</shortName>
        <ecNumber evidence="6">2.7.7.77</ecNumber>
    </recommendedName>
    <alternativeName>
        <fullName evidence="6">GTP:molybdopterin guanylyltransferase</fullName>
    </alternativeName>
    <alternativeName>
        <fullName evidence="6">Mo-MPT guanylyltransferase</fullName>
    </alternativeName>
    <alternativeName>
        <fullName evidence="6">Molybdopterin guanylyltransferase</fullName>
    </alternativeName>
    <alternativeName>
        <fullName evidence="6">Molybdopterin-guanine dinucleotide synthase</fullName>
        <shortName evidence="6">MGD synthase</shortName>
    </alternativeName>
</protein>
<dbReference type="Pfam" id="PF12804">
    <property type="entry name" value="NTP_transf_3"/>
    <property type="match status" value="1"/>
</dbReference>
<comment type="caution">
    <text evidence="8">The sequence shown here is derived from an EMBL/GenBank/DDBJ whole genome shotgun (WGS) entry which is preliminary data.</text>
</comment>
<comment type="caution">
    <text evidence="6">Lacks conserved residue(s) required for the propagation of feature annotation.</text>
</comment>
<comment type="similarity">
    <text evidence="6">Belongs to the MobA family.</text>
</comment>
<dbReference type="EC" id="2.7.7.77" evidence="6"/>
<keyword evidence="6" id="KW-0342">GTP-binding</keyword>
<feature type="binding site" evidence="6">
    <location>
        <position position="23"/>
    </location>
    <ligand>
        <name>GTP</name>
        <dbReference type="ChEBI" id="CHEBI:37565"/>
    </ligand>
</feature>
<dbReference type="Proteomes" id="UP000779508">
    <property type="component" value="Unassembled WGS sequence"/>
</dbReference>
<comment type="domain">
    <text evidence="6">The N-terminal domain determines nucleotide recognition and specific binding, while the C-terminal domain determines the specific binding to the target protein.</text>
</comment>
<evidence type="ECO:0000313" key="8">
    <source>
        <dbReference type="EMBL" id="MBU5677151.1"/>
    </source>
</evidence>
<name>A0ABS6G3U0_9FIRM</name>
<keyword evidence="5 6" id="KW-0460">Magnesium</keyword>
<keyword evidence="3 6" id="KW-0479">Metal-binding</keyword>
<organism evidence="8 9">
    <name type="scientific">Alkaliphilus flagellatus</name>
    <dbReference type="NCBI Taxonomy" id="2841507"/>
    <lineage>
        <taxon>Bacteria</taxon>
        <taxon>Bacillati</taxon>
        <taxon>Bacillota</taxon>
        <taxon>Clostridia</taxon>
        <taxon>Peptostreptococcales</taxon>
        <taxon>Natronincolaceae</taxon>
        <taxon>Alkaliphilus</taxon>
    </lineage>
</organism>
<evidence type="ECO:0000256" key="1">
    <source>
        <dbReference type="ARBA" id="ARBA00022490"/>
    </source>
</evidence>
<evidence type="ECO:0000313" key="9">
    <source>
        <dbReference type="Proteomes" id="UP000779508"/>
    </source>
</evidence>
<evidence type="ECO:0000256" key="6">
    <source>
        <dbReference type="HAMAP-Rule" id="MF_00316"/>
    </source>
</evidence>
<accession>A0ABS6G3U0</accession>
<evidence type="ECO:0000256" key="5">
    <source>
        <dbReference type="ARBA" id="ARBA00022842"/>
    </source>
</evidence>
<dbReference type="RefSeq" id="WP_216417659.1">
    <property type="nucleotide sequence ID" value="NZ_JAHLQK010000004.1"/>
</dbReference>
<comment type="function">
    <text evidence="6">Transfers a GMP moiety from GTP to Mo-molybdopterin (Mo-MPT) cofactor (Moco or molybdenum cofactor) to form Mo-molybdopterin guanine dinucleotide (Mo-MGD) cofactor.</text>
</comment>
<keyword evidence="9" id="KW-1185">Reference proteome</keyword>
<feature type="binding site" evidence="6">
    <location>
        <position position="100"/>
    </location>
    <ligand>
        <name>GTP</name>
        <dbReference type="ChEBI" id="CHEBI:37565"/>
    </ligand>
</feature>
<keyword evidence="8" id="KW-0548">Nucleotidyltransferase</keyword>
<dbReference type="HAMAP" id="MF_00316">
    <property type="entry name" value="MobA"/>
    <property type="match status" value="1"/>
</dbReference>
<evidence type="ECO:0000259" key="7">
    <source>
        <dbReference type="Pfam" id="PF12804"/>
    </source>
</evidence>
<dbReference type="EMBL" id="JAHLQK010000004">
    <property type="protein sequence ID" value="MBU5677151.1"/>
    <property type="molecule type" value="Genomic_DNA"/>
</dbReference>
<keyword evidence="4 6" id="KW-0547">Nucleotide-binding</keyword>
<feature type="binding site" evidence="6">
    <location>
        <begin position="11"/>
        <end position="13"/>
    </location>
    <ligand>
        <name>GTP</name>
        <dbReference type="ChEBI" id="CHEBI:37565"/>
    </ligand>
</feature>
<proteinExistence type="inferred from homology"/>
<feature type="binding site" evidence="6">
    <location>
        <position position="69"/>
    </location>
    <ligand>
        <name>GTP</name>
        <dbReference type="ChEBI" id="CHEBI:37565"/>
    </ligand>
</feature>
<dbReference type="PANTHER" id="PTHR19136:SF81">
    <property type="entry name" value="MOLYBDENUM COFACTOR GUANYLYLTRANSFERASE"/>
    <property type="match status" value="1"/>
</dbReference>
<dbReference type="InterPro" id="IPR025877">
    <property type="entry name" value="MobA-like_NTP_Trfase"/>
</dbReference>
<dbReference type="CDD" id="cd02503">
    <property type="entry name" value="MobA"/>
    <property type="match status" value="1"/>
</dbReference>
<dbReference type="PANTHER" id="PTHR19136">
    <property type="entry name" value="MOLYBDENUM COFACTOR GUANYLYLTRANSFERASE"/>
    <property type="match status" value="1"/>
</dbReference>
<feature type="domain" description="MobA-like NTP transferase" evidence="7">
    <location>
        <begin position="8"/>
        <end position="151"/>
    </location>
</feature>
<comment type="catalytic activity">
    <reaction evidence="6">
        <text>Mo-molybdopterin + GTP + H(+) = Mo-molybdopterin guanine dinucleotide + diphosphate</text>
        <dbReference type="Rhea" id="RHEA:34243"/>
        <dbReference type="ChEBI" id="CHEBI:15378"/>
        <dbReference type="ChEBI" id="CHEBI:33019"/>
        <dbReference type="ChEBI" id="CHEBI:37565"/>
        <dbReference type="ChEBI" id="CHEBI:71302"/>
        <dbReference type="ChEBI" id="CHEBI:71310"/>
        <dbReference type="EC" id="2.7.7.77"/>
    </reaction>
</comment>